<dbReference type="Gene3D" id="1.10.220.30">
    <property type="match status" value="3"/>
</dbReference>
<dbReference type="SUPFAM" id="SSF48029">
    <property type="entry name" value="FliG"/>
    <property type="match status" value="2"/>
</dbReference>
<gene>
    <name evidence="15" type="primary">fliG</name>
</gene>
<dbReference type="InterPro" id="IPR023087">
    <property type="entry name" value="Flg_Motor_Flig_C"/>
</dbReference>
<dbReference type="AlphaFoldDB" id="A0A8B6X683"/>
<evidence type="ECO:0000256" key="6">
    <source>
        <dbReference type="ARBA" id="ARBA00022500"/>
    </source>
</evidence>
<keyword evidence="15" id="KW-0282">Flagellum</keyword>
<evidence type="ECO:0000256" key="2">
    <source>
        <dbReference type="ARBA" id="ARBA00004515"/>
    </source>
</evidence>
<evidence type="ECO:0000256" key="9">
    <source>
        <dbReference type="ARBA" id="ARBA00023143"/>
    </source>
</evidence>
<protein>
    <recommendedName>
        <fullName evidence="4">Flagellar motor switch protein FliG</fullName>
    </recommendedName>
</protein>
<evidence type="ECO:0000259" key="11">
    <source>
        <dbReference type="Pfam" id="PF01706"/>
    </source>
</evidence>
<dbReference type="GO" id="GO:0009425">
    <property type="term" value="C:bacterial-type flagellum basal body"/>
    <property type="evidence" value="ECO:0007669"/>
    <property type="project" value="UniProtKB-SubCell"/>
</dbReference>
<feature type="domain" description="Flagellar motor switch protein FliG N-terminal" evidence="13">
    <location>
        <begin position="8"/>
        <end position="106"/>
    </location>
</feature>
<keyword evidence="9" id="KW-0975">Bacterial flagellum</keyword>
<evidence type="ECO:0000256" key="1">
    <source>
        <dbReference type="ARBA" id="ARBA00004117"/>
    </source>
</evidence>
<dbReference type="Pfam" id="PF14842">
    <property type="entry name" value="FliG_N"/>
    <property type="match status" value="1"/>
</dbReference>
<dbReference type="PIRSF" id="PIRSF003161">
    <property type="entry name" value="FliG"/>
    <property type="match status" value="1"/>
</dbReference>
<evidence type="ECO:0000256" key="3">
    <source>
        <dbReference type="ARBA" id="ARBA00010299"/>
    </source>
</evidence>
<dbReference type="PRINTS" id="PR00954">
    <property type="entry name" value="FLGMOTORFLIG"/>
</dbReference>
<sequence>MAAEEDEGLSESAILLMTLGTDAAAEVFKHLSPKEVQKLGETMAKLQIVPKERVDLVVKKFHQQIGLEASLVADTDNFVRETLVKALGEEKAGFLLDRILQGKDVSGIEGLKWMDASTVAELVRNEHPQIIASIVVHLERDHASEILKQLPERTRNDVMMRVATLDGIQPHALRELNDVLAKMLAGSDKIKKTQLGGIRAAAEMLNFMGSAAETSVIQNIMENDNDLAQKILDEMFTFDNILDIDDRGIQTILREVQTDSLVVALKGTDKELQEKIFKNMSKRAAETLREDLESKGPVRLSEVEAEQKEILKIVRRLADEGQIQLGGGGDDSFV</sequence>
<reference evidence="15" key="1">
    <citation type="submission" date="2025-08" db="UniProtKB">
        <authorList>
            <consortium name="RefSeq"/>
        </authorList>
    </citation>
    <scope>IDENTIFICATION</scope>
</reference>
<evidence type="ECO:0000256" key="4">
    <source>
        <dbReference type="ARBA" id="ARBA00021870"/>
    </source>
</evidence>
<dbReference type="GO" id="GO:0006935">
    <property type="term" value="P:chemotaxis"/>
    <property type="evidence" value="ECO:0007669"/>
    <property type="project" value="UniProtKB-KW"/>
</dbReference>
<evidence type="ECO:0000313" key="14">
    <source>
        <dbReference type="Proteomes" id="UP000675920"/>
    </source>
</evidence>
<dbReference type="PANTHER" id="PTHR30534">
    <property type="entry name" value="FLAGELLAR MOTOR SWITCH PROTEIN FLIG"/>
    <property type="match status" value="1"/>
</dbReference>
<evidence type="ECO:0000256" key="10">
    <source>
        <dbReference type="ARBA" id="ARBA00025598"/>
    </source>
</evidence>
<comment type="similarity">
    <text evidence="3">Belongs to the FliG family.</text>
</comment>
<dbReference type="InterPro" id="IPR028263">
    <property type="entry name" value="FliG_N"/>
</dbReference>
<dbReference type="GO" id="GO:0005886">
    <property type="term" value="C:plasma membrane"/>
    <property type="evidence" value="ECO:0007669"/>
    <property type="project" value="UniProtKB-SubCell"/>
</dbReference>
<dbReference type="GO" id="GO:0071973">
    <property type="term" value="P:bacterial-type flagellum-dependent cell motility"/>
    <property type="evidence" value="ECO:0007669"/>
    <property type="project" value="InterPro"/>
</dbReference>
<comment type="subcellular location">
    <subcellularLocation>
        <location evidence="1">Bacterial flagellum basal body</location>
    </subcellularLocation>
    <subcellularLocation>
        <location evidence="2">Cell inner membrane</location>
        <topology evidence="2">Peripheral membrane protein</topology>
        <orientation evidence="2">Cytoplasmic side</orientation>
    </subcellularLocation>
</comment>
<comment type="function">
    <text evidence="10">FliG is one of three proteins (FliG, FliN, FliM) that forms the rotor-mounted switch complex (C ring), located at the base of the basal body. This complex interacts with the CheY and CheZ chemotaxis proteins, in addition to contacting components of the motor that determine the direction of flagellar rotation.</text>
</comment>
<dbReference type="InterPro" id="IPR011002">
    <property type="entry name" value="FliG_a-hlx"/>
</dbReference>
<evidence type="ECO:0000313" key="15">
    <source>
        <dbReference type="RefSeq" id="WP_028312538.1"/>
    </source>
</evidence>
<dbReference type="PANTHER" id="PTHR30534:SF0">
    <property type="entry name" value="FLAGELLAR MOTOR SWITCH PROTEIN FLIG"/>
    <property type="match status" value="1"/>
</dbReference>
<keyword evidence="15" id="KW-0969">Cilium</keyword>
<evidence type="ECO:0000256" key="7">
    <source>
        <dbReference type="ARBA" id="ARBA00022779"/>
    </source>
</evidence>
<evidence type="ECO:0000256" key="8">
    <source>
        <dbReference type="ARBA" id="ARBA00023136"/>
    </source>
</evidence>
<dbReference type="Pfam" id="PF01706">
    <property type="entry name" value="FliG_C"/>
    <property type="match status" value="1"/>
</dbReference>
<evidence type="ECO:0000256" key="5">
    <source>
        <dbReference type="ARBA" id="ARBA00022475"/>
    </source>
</evidence>
<evidence type="ECO:0000259" key="13">
    <source>
        <dbReference type="Pfam" id="PF14842"/>
    </source>
</evidence>
<evidence type="ECO:0000259" key="12">
    <source>
        <dbReference type="Pfam" id="PF14841"/>
    </source>
</evidence>
<keyword evidence="6" id="KW-0145">Chemotaxis</keyword>
<keyword evidence="7" id="KW-0283">Flagellar rotation</keyword>
<keyword evidence="14" id="KW-1185">Reference proteome</keyword>
<feature type="domain" description="Flagellar motor switch protein FliG middle" evidence="12">
    <location>
        <begin position="117"/>
        <end position="187"/>
    </location>
</feature>
<keyword evidence="5" id="KW-1003">Cell membrane</keyword>
<keyword evidence="8" id="KW-0472">Membrane</keyword>
<dbReference type="InterPro" id="IPR032779">
    <property type="entry name" value="FliG_M"/>
</dbReference>
<dbReference type="OrthoDB" id="9780302at2"/>
<dbReference type="GO" id="GO:0003774">
    <property type="term" value="F:cytoskeletal motor activity"/>
    <property type="evidence" value="ECO:0007669"/>
    <property type="project" value="InterPro"/>
</dbReference>
<dbReference type="FunFam" id="1.10.220.30:FF:000001">
    <property type="entry name" value="Flagellar motor switch protein FliG"/>
    <property type="match status" value="1"/>
</dbReference>
<feature type="domain" description="Flagellar motor switch protein FliG C-terminal" evidence="11">
    <location>
        <begin position="219"/>
        <end position="325"/>
    </location>
</feature>
<organism evidence="14 15">
    <name type="scientific">Derxia gummosa DSM 723</name>
    <dbReference type="NCBI Taxonomy" id="1121388"/>
    <lineage>
        <taxon>Bacteria</taxon>
        <taxon>Pseudomonadati</taxon>
        <taxon>Pseudomonadota</taxon>
        <taxon>Betaproteobacteria</taxon>
        <taxon>Burkholderiales</taxon>
        <taxon>Alcaligenaceae</taxon>
        <taxon>Derxia</taxon>
    </lineage>
</organism>
<dbReference type="RefSeq" id="WP_028312538.1">
    <property type="nucleotide sequence ID" value="NZ_KI519499.1"/>
</dbReference>
<dbReference type="Proteomes" id="UP000675920">
    <property type="component" value="Unplaced"/>
</dbReference>
<proteinExistence type="inferred from homology"/>
<dbReference type="InterPro" id="IPR000090">
    <property type="entry name" value="Flg_Motor_Flig"/>
</dbReference>
<accession>A0A8B6X683</accession>
<dbReference type="NCBIfam" id="TIGR00207">
    <property type="entry name" value="fliG"/>
    <property type="match status" value="1"/>
</dbReference>
<keyword evidence="15" id="KW-0966">Cell projection</keyword>
<dbReference type="Pfam" id="PF14841">
    <property type="entry name" value="FliG_M"/>
    <property type="match status" value="1"/>
</dbReference>
<name>A0A8B6X683_9BURK</name>